<feature type="region of interest" description="Disordered" evidence="3">
    <location>
        <begin position="173"/>
        <end position="206"/>
    </location>
</feature>
<protein>
    <recommendedName>
        <fullName evidence="6">Leucine-rich repeat-containing protein 19</fullName>
    </recommendedName>
</protein>
<evidence type="ECO:0000256" key="1">
    <source>
        <dbReference type="ARBA" id="ARBA00022614"/>
    </source>
</evidence>
<organism evidence="4 5">
    <name type="scientific">Takifugu flavidus</name>
    <name type="common">sansaifugu</name>
    <dbReference type="NCBI Taxonomy" id="433684"/>
    <lineage>
        <taxon>Eukaryota</taxon>
        <taxon>Metazoa</taxon>
        <taxon>Chordata</taxon>
        <taxon>Craniata</taxon>
        <taxon>Vertebrata</taxon>
        <taxon>Euteleostomi</taxon>
        <taxon>Actinopterygii</taxon>
        <taxon>Neopterygii</taxon>
        <taxon>Teleostei</taxon>
        <taxon>Neoteleostei</taxon>
        <taxon>Acanthomorphata</taxon>
        <taxon>Eupercaria</taxon>
        <taxon>Tetraodontiformes</taxon>
        <taxon>Tetradontoidea</taxon>
        <taxon>Tetraodontidae</taxon>
        <taxon>Takifugu</taxon>
    </lineage>
</organism>
<dbReference type="EMBL" id="RHFK02000009">
    <property type="protein sequence ID" value="TWW70548.1"/>
    <property type="molecule type" value="Genomic_DNA"/>
</dbReference>
<dbReference type="SUPFAM" id="SSF52058">
    <property type="entry name" value="L domain-like"/>
    <property type="match status" value="1"/>
</dbReference>
<gene>
    <name evidence="4" type="ORF">D4764_17G0000300</name>
</gene>
<dbReference type="Pfam" id="PF15176">
    <property type="entry name" value="LRR19-TM"/>
    <property type="match status" value="1"/>
</dbReference>
<dbReference type="Gene3D" id="3.80.10.10">
    <property type="entry name" value="Ribonuclease Inhibitor"/>
    <property type="match status" value="1"/>
</dbReference>
<comment type="caution">
    <text evidence="4">The sequence shown here is derived from an EMBL/GenBank/DDBJ whole genome shotgun (WGS) entry which is preliminary data.</text>
</comment>
<accession>A0A5C6NUQ8</accession>
<dbReference type="Proteomes" id="UP000324091">
    <property type="component" value="Chromosome 17"/>
</dbReference>
<dbReference type="GO" id="GO:1901224">
    <property type="term" value="P:positive regulation of non-canonical NF-kappaB signal transduction"/>
    <property type="evidence" value="ECO:0007669"/>
    <property type="project" value="TreeGrafter"/>
</dbReference>
<dbReference type="PROSITE" id="PS51450">
    <property type="entry name" value="LRR"/>
    <property type="match status" value="2"/>
</dbReference>
<dbReference type="GO" id="GO:0005886">
    <property type="term" value="C:plasma membrane"/>
    <property type="evidence" value="ECO:0007669"/>
    <property type="project" value="TreeGrafter"/>
</dbReference>
<keyword evidence="2" id="KW-0677">Repeat</keyword>
<dbReference type="SMART" id="SM00369">
    <property type="entry name" value="LRR_TYP"/>
    <property type="match status" value="3"/>
</dbReference>
<evidence type="ECO:0000256" key="3">
    <source>
        <dbReference type="SAM" id="MobiDB-lite"/>
    </source>
</evidence>
<dbReference type="InterPro" id="IPR003591">
    <property type="entry name" value="Leu-rich_rpt_typical-subtyp"/>
</dbReference>
<evidence type="ECO:0000313" key="4">
    <source>
        <dbReference type="EMBL" id="TWW70548.1"/>
    </source>
</evidence>
<sequence>MEGSTAGKPPKGLRWEQALVSFQQAWNSFSEDDRQALATYPGLEELHLDGNMVAHVPAQYFSVVPQLRVLSLSRNKISSLNPESFSGLDLLTQLDLSNNLLTNIHTQLFKQLLKIQVLRLKGNPWNCSCPLLKTVGAGEHADGSNFTCAFLKSQEVREFMRVASVCDSLTQRRSKRDEMQPVTVGFPQSSRSSPPTTDRDNSEEQTPVVSNTWKFTTCVATLALCTLTVVLCAIKGPSWYKVFHNYRHQRLQQEEDNDVFSIGFTKTSQSTTNQTFTFQPQNRQMDEEMEEDGYFEDHLMEREGEGASAKPEEAKA</sequence>
<dbReference type="Pfam" id="PF13855">
    <property type="entry name" value="LRR_8"/>
    <property type="match status" value="1"/>
</dbReference>
<keyword evidence="5" id="KW-1185">Reference proteome</keyword>
<dbReference type="InterPro" id="IPR001611">
    <property type="entry name" value="Leu-rich_rpt"/>
</dbReference>
<proteinExistence type="predicted"/>
<feature type="compositionally biased region" description="Polar residues" evidence="3">
    <location>
        <begin position="186"/>
        <end position="196"/>
    </location>
</feature>
<dbReference type="PANTHER" id="PTHR31450:SF4">
    <property type="entry name" value="LEUCINE-RICH REPEAT-CONTAINING PROTEIN 19"/>
    <property type="match status" value="1"/>
</dbReference>
<dbReference type="InterPro" id="IPR032675">
    <property type="entry name" value="LRR_dom_sf"/>
</dbReference>
<reference evidence="4 5" key="1">
    <citation type="submission" date="2019-04" db="EMBL/GenBank/DDBJ databases">
        <title>Chromosome genome assembly for Takifugu flavidus.</title>
        <authorList>
            <person name="Xiao S."/>
        </authorList>
    </citation>
    <scope>NUCLEOTIDE SEQUENCE [LARGE SCALE GENOMIC DNA]</scope>
    <source>
        <strain evidence="4">HTHZ2018</strain>
        <tissue evidence="4">Muscle</tissue>
    </source>
</reference>
<name>A0A5C6NUQ8_9TELE</name>
<keyword evidence="1" id="KW-0433">Leucine-rich repeat</keyword>
<dbReference type="GO" id="GO:0038023">
    <property type="term" value="F:signaling receptor activity"/>
    <property type="evidence" value="ECO:0007669"/>
    <property type="project" value="TreeGrafter"/>
</dbReference>
<dbReference type="AlphaFoldDB" id="A0A5C6NUQ8"/>
<dbReference type="PANTHER" id="PTHR31450">
    <property type="entry name" value="LEUCINE-RICH REPEAT-CONTAINING PROTEIN 19 LRRC19 FAMILY MEMBER"/>
    <property type="match status" value="1"/>
</dbReference>
<evidence type="ECO:0000256" key="2">
    <source>
        <dbReference type="ARBA" id="ARBA00022737"/>
    </source>
</evidence>
<evidence type="ECO:0008006" key="6">
    <source>
        <dbReference type="Google" id="ProtNLM"/>
    </source>
</evidence>
<evidence type="ECO:0000313" key="5">
    <source>
        <dbReference type="Proteomes" id="UP000324091"/>
    </source>
</evidence>